<accession>A0ABP7FZ41</accession>
<organism evidence="10 11">
    <name type="scientific">Microbacterium kribbense</name>
    <dbReference type="NCBI Taxonomy" id="433645"/>
    <lineage>
        <taxon>Bacteria</taxon>
        <taxon>Bacillati</taxon>
        <taxon>Actinomycetota</taxon>
        <taxon>Actinomycetes</taxon>
        <taxon>Micrococcales</taxon>
        <taxon>Microbacteriaceae</taxon>
        <taxon>Microbacterium</taxon>
    </lineage>
</organism>
<dbReference type="Gene3D" id="3.40.50.300">
    <property type="entry name" value="P-loop containing nucleotide triphosphate hydrolases"/>
    <property type="match status" value="1"/>
</dbReference>
<sequence>MTGEGPGPAIVVMGVSASGKSSVGVALADRLGIRFVDADDLHPQANVVKMAAGMPLDDADRAPWLDAVATRLAAGGIVVACSALKRAYRDGLRSSAPDTVFVHLTGSGELLAQRAAARHGHFMPASLLASQLATLETLGVDERGFSMDVADSVHEIVEQAVDRIAWARSR</sequence>
<dbReference type="InterPro" id="IPR031322">
    <property type="entry name" value="Shikimate/glucono_kinase"/>
</dbReference>
<name>A0ABP7FZ41_9MICO</name>
<evidence type="ECO:0000256" key="6">
    <source>
        <dbReference type="ARBA" id="ARBA00022777"/>
    </source>
</evidence>
<comment type="pathway">
    <text evidence="1">Carbohydrate acid metabolism.</text>
</comment>
<reference evidence="11" key="1">
    <citation type="journal article" date="2019" name="Int. J. Syst. Evol. Microbiol.">
        <title>The Global Catalogue of Microorganisms (GCM) 10K type strain sequencing project: providing services to taxonomists for standard genome sequencing and annotation.</title>
        <authorList>
            <consortium name="The Broad Institute Genomics Platform"/>
            <consortium name="The Broad Institute Genome Sequencing Center for Infectious Disease"/>
            <person name="Wu L."/>
            <person name="Ma J."/>
        </authorList>
    </citation>
    <scope>NUCLEOTIDE SEQUENCE [LARGE SCALE GENOMIC DNA]</scope>
    <source>
        <strain evidence="11">JCM 16950</strain>
    </source>
</reference>
<comment type="caution">
    <text evidence="10">The sequence shown here is derived from an EMBL/GenBank/DDBJ whole genome shotgun (WGS) entry which is preliminary data.</text>
</comment>
<dbReference type="RefSeq" id="WP_344779370.1">
    <property type="nucleotide sequence ID" value="NZ_BAABAF010000001.1"/>
</dbReference>
<dbReference type="Proteomes" id="UP001500540">
    <property type="component" value="Unassembled WGS sequence"/>
</dbReference>
<dbReference type="PANTHER" id="PTHR43442:SF3">
    <property type="entry name" value="GLUCONOKINASE-RELATED"/>
    <property type="match status" value="1"/>
</dbReference>
<dbReference type="PANTHER" id="PTHR43442">
    <property type="entry name" value="GLUCONOKINASE-RELATED"/>
    <property type="match status" value="1"/>
</dbReference>
<dbReference type="SUPFAM" id="SSF52540">
    <property type="entry name" value="P-loop containing nucleoside triphosphate hydrolases"/>
    <property type="match status" value="1"/>
</dbReference>
<keyword evidence="5 9" id="KW-0547">Nucleotide-binding</keyword>
<evidence type="ECO:0000256" key="7">
    <source>
        <dbReference type="ARBA" id="ARBA00022840"/>
    </source>
</evidence>
<protein>
    <recommendedName>
        <fullName evidence="3 9">Gluconokinase</fullName>
        <ecNumber evidence="3 9">2.7.1.12</ecNumber>
    </recommendedName>
</protein>
<dbReference type="CDD" id="cd02021">
    <property type="entry name" value="GntK"/>
    <property type="match status" value="1"/>
</dbReference>
<evidence type="ECO:0000313" key="10">
    <source>
        <dbReference type="EMBL" id="GAA3751364.1"/>
    </source>
</evidence>
<evidence type="ECO:0000256" key="9">
    <source>
        <dbReference type="RuleBase" id="RU363066"/>
    </source>
</evidence>
<dbReference type="NCBIfam" id="TIGR01313">
    <property type="entry name" value="therm_gnt_kin"/>
    <property type="match status" value="1"/>
</dbReference>
<keyword evidence="11" id="KW-1185">Reference proteome</keyword>
<evidence type="ECO:0000313" key="11">
    <source>
        <dbReference type="Proteomes" id="UP001500540"/>
    </source>
</evidence>
<comment type="similarity">
    <text evidence="2 9">Belongs to the gluconokinase GntK/GntV family.</text>
</comment>
<keyword evidence="7 9" id="KW-0067">ATP-binding</keyword>
<evidence type="ECO:0000256" key="2">
    <source>
        <dbReference type="ARBA" id="ARBA00008420"/>
    </source>
</evidence>
<evidence type="ECO:0000256" key="1">
    <source>
        <dbReference type="ARBA" id="ARBA00004761"/>
    </source>
</evidence>
<dbReference type="InterPro" id="IPR027417">
    <property type="entry name" value="P-loop_NTPase"/>
</dbReference>
<proteinExistence type="inferred from homology"/>
<evidence type="ECO:0000256" key="8">
    <source>
        <dbReference type="ARBA" id="ARBA00048090"/>
    </source>
</evidence>
<evidence type="ECO:0000256" key="4">
    <source>
        <dbReference type="ARBA" id="ARBA00022679"/>
    </source>
</evidence>
<keyword evidence="4 9" id="KW-0808">Transferase</keyword>
<keyword evidence="6 9" id="KW-0418">Kinase</keyword>
<gene>
    <name evidence="10" type="ORF">GCM10022240_00700</name>
</gene>
<dbReference type="EC" id="2.7.1.12" evidence="3 9"/>
<evidence type="ECO:0000256" key="3">
    <source>
        <dbReference type="ARBA" id="ARBA00012054"/>
    </source>
</evidence>
<dbReference type="InterPro" id="IPR006001">
    <property type="entry name" value="Therm_gnt_kin"/>
</dbReference>
<evidence type="ECO:0000256" key="5">
    <source>
        <dbReference type="ARBA" id="ARBA00022741"/>
    </source>
</evidence>
<dbReference type="EMBL" id="BAABAF010000001">
    <property type="protein sequence ID" value="GAA3751364.1"/>
    <property type="molecule type" value="Genomic_DNA"/>
</dbReference>
<comment type="catalytic activity">
    <reaction evidence="8 9">
        <text>D-gluconate + ATP = 6-phospho-D-gluconate + ADP + H(+)</text>
        <dbReference type="Rhea" id="RHEA:19433"/>
        <dbReference type="ChEBI" id="CHEBI:15378"/>
        <dbReference type="ChEBI" id="CHEBI:18391"/>
        <dbReference type="ChEBI" id="CHEBI:30616"/>
        <dbReference type="ChEBI" id="CHEBI:58759"/>
        <dbReference type="ChEBI" id="CHEBI:456216"/>
        <dbReference type="EC" id="2.7.1.12"/>
    </reaction>
</comment>
<dbReference type="Pfam" id="PF01202">
    <property type="entry name" value="SKI"/>
    <property type="match status" value="1"/>
</dbReference>